<evidence type="ECO:0000313" key="1">
    <source>
        <dbReference type="EMBL" id="EIN00684.1"/>
    </source>
</evidence>
<protein>
    <submittedName>
        <fullName evidence="1">Uncharacterized protein</fullName>
    </submittedName>
</protein>
<comment type="caution">
    <text evidence="1">The sequence shown here is derived from an EMBL/GenBank/DDBJ whole genome shotgun (WGS) entry which is preliminary data.</text>
</comment>
<gene>
    <name evidence="1" type="ORF">WQE_12441</name>
</gene>
<sequence>MLVAMIVAFLLHEATALWDVNFATSMRTVFPVEQHVLSFLEMMLLPVLTSVAVLH</sequence>
<organism evidence="1 2">
    <name type="scientific">Paraburkholderia hospita</name>
    <dbReference type="NCBI Taxonomy" id="169430"/>
    <lineage>
        <taxon>Bacteria</taxon>
        <taxon>Pseudomonadati</taxon>
        <taxon>Pseudomonadota</taxon>
        <taxon>Betaproteobacteria</taxon>
        <taxon>Burkholderiales</taxon>
        <taxon>Burkholderiaceae</taxon>
        <taxon>Paraburkholderia</taxon>
    </lineage>
</organism>
<name>A0ABN0FPH7_9BURK</name>
<evidence type="ECO:0000313" key="2">
    <source>
        <dbReference type="Proteomes" id="UP000004980"/>
    </source>
</evidence>
<reference evidence="1 2" key="1">
    <citation type="journal article" date="2012" name="J. Bacteriol.">
        <title>Draft Genome Sequence of the Soil Bacterium Burkholderia terrae Strain BS001, Which Interacts with Fungal Surface Structures.</title>
        <authorList>
            <person name="Nazir R."/>
            <person name="Hansen M.A."/>
            <person name="Sorensen S."/>
            <person name="van Elsas J.D."/>
        </authorList>
    </citation>
    <scope>NUCLEOTIDE SEQUENCE [LARGE SCALE GENOMIC DNA]</scope>
    <source>
        <strain evidence="1 2">BS001</strain>
    </source>
</reference>
<keyword evidence="2" id="KW-1185">Reference proteome</keyword>
<accession>A0ABN0FPH7</accession>
<dbReference type="RefSeq" id="WP_007581019.1">
    <property type="nucleotide sequence ID" value="NZ_AKAU01000076.1"/>
</dbReference>
<proteinExistence type="predicted"/>
<dbReference type="Proteomes" id="UP000004980">
    <property type="component" value="Unassembled WGS sequence"/>
</dbReference>
<dbReference type="EMBL" id="AKAU01000076">
    <property type="protein sequence ID" value="EIN00684.1"/>
    <property type="molecule type" value="Genomic_DNA"/>
</dbReference>